<evidence type="ECO:0000256" key="1">
    <source>
        <dbReference type="SAM" id="MobiDB-lite"/>
    </source>
</evidence>
<feature type="compositionally biased region" description="Pro residues" evidence="1">
    <location>
        <begin position="47"/>
        <end position="62"/>
    </location>
</feature>
<evidence type="ECO:0000256" key="2">
    <source>
        <dbReference type="SAM" id="Phobius"/>
    </source>
</evidence>
<organism evidence="3 4">
    <name type="scientific">Candidatus Beckwithbacteria bacterium CG10_big_fil_rev_8_21_14_0_10_34_10</name>
    <dbReference type="NCBI Taxonomy" id="1974495"/>
    <lineage>
        <taxon>Bacteria</taxon>
        <taxon>Candidatus Beckwithiibacteriota</taxon>
    </lineage>
</organism>
<sequence>MIDAPSPNQSQPIPPVSEAPTEGVPGPAETPGEIPVSEAPIENQPVAPLPPVTPGSPAPVSAPAPESAPKKKGGLKTIIILLIFLGLAGGLAYAGYTYGTKNGLIPSLSQPKKEEVVEPIMEEDASPLPEIIDEIEEATRAADTSSWLTYVNQKFHYSVDYPRSLVLEAFSKGDNPFTEVVEVGDEGTFIMEKEADVKEGELRKSLMVSGIYLPDKYKEMALKELVETQGSFINSCHEDKPSQTQEIITKSGLKGYKVWYWVKAGCQGAEERSLN</sequence>
<keyword evidence="2" id="KW-0472">Membrane</keyword>
<keyword evidence="2" id="KW-0812">Transmembrane</keyword>
<name>A0A2H0W8Y0_9BACT</name>
<protein>
    <submittedName>
        <fullName evidence="3">Uncharacterized protein</fullName>
    </submittedName>
</protein>
<evidence type="ECO:0000313" key="3">
    <source>
        <dbReference type="EMBL" id="PIS09116.1"/>
    </source>
</evidence>
<feature type="transmembrane region" description="Helical" evidence="2">
    <location>
        <begin position="78"/>
        <end position="99"/>
    </location>
</feature>
<proteinExistence type="predicted"/>
<dbReference type="AlphaFoldDB" id="A0A2H0W8Y0"/>
<dbReference type="EMBL" id="PEZT01000018">
    <property type="protein sequence ID" value="PIS09116.1"/>
    <property type="molecule type" value="Genomic_DNA"/>
</dbReference>
<feature type="compositionally biased region" description="Polar residues" evidence="1">
    <location>
        <begin position="1"/>
        <end position="11"/>
    </location>
</feature>
<gene>
    <name evidence="3" type="ORF">COT75_03150</name>
</gene>
<reference evidence="4" key="1">
    <citation type="submission" date="2017-09" db="EMBL/GenBank/DDBJ databases">
        <title>Depth-based differentiation of microbial function through sediment-hosted aquifers and enrichment of novel symbionts in the deep terrestrial subsurface.</title>
        <authorList>
            <person name="Probst A.J."/>
            <person name="Ladd B."/>
            <person name="Jarett J.K."/>
            <person name="Geller-Mcgrath D.E."/>
            <person name="Sieber C.M.K."/>
            <person name="Emerson J.B."/>
            <person name="Anantharaman K."/>
            <person name="Thomas B.C."/>
            <person name="Malmstrom R."/>
            <person name="Stieglmeier M."/>
            <person name="Klingl A."/>
            <person name="Woyke T."/>
            <person name="Ryan C.M."/>
            <person name="Banfield J.F."/>
        </authorList>
    </citation>
    <scope>NUCLEOTIDE SEQUENCE [LARGE SCALE GENOMIC DNA]</scope>
</reference>
<feature type="region of interest" description="Disordered" evidence="1">
    <location>
        <begin position="1"/>
        <end position="71"/>
    </location>
</feature>
<keyword evidence="2" id="KW-1133">Transmembrane helix</keyword>
<evidence type="ECO:0000313" key="4">
    <source>
        <dbReference type="Proteomes" id="UP000230093"/>
    </source>
</evidence>
<feature type="non-terminal residue" evidence="3">
    <location>
        <position position="275"/>
    </location>
</feature>
<comment type="caution">
    <text evidence="3">The sequence shown here is derived from an EMBL/GenBank/DDBJ whole genome shotgun (WGS) entry which is preliminary data.</text>
</comment>
<dbReference type="Proteomes" id="UP000230093">
    <property type="component" value="Unassembled WGS sequence"/>
</dbReference>
<accession>A0A2H0W8Y0</accession>